<dbReference type="SMART" id="SM00382">
    <property type="entry name" value="AAA"/>
    <property type="match status" value="2"/>
</dbReference>
<evidence type="ECO:0000256" key="5">
    <source>
        <dbReference type="ARBA" id="ARBA00022840"/>
    </source>
</evidence>
<dbReference type="Pfam" id="PF00005">
    <property type="entry name" value="ABC_tran"/>
    <property type="match status" value="2"/>
</dbReference>
<feature type="transmembrane region" description="Helical" evidence="8">
    <location>
        <begin position="133"/>
        <end position="152"/>
    </location>
</feature>
<keyword evidence="2" id="KW-0813">Transport</keyword>
<evidence type="ECO:0000313" key="11">
    <source>
        <dbReference type="Proteomes" id="UP001140074"/>
    </source>
</evidence>
<dbReference type="EMBL" id="JANBUY010000079">
    <property type="protein sequence ID" value="KAJ2864727.1"/>
    <property type="molecule type" value="Genomic_DNA"/>
</dbReference>
<dbReference type="PROSITE" id="PS00211">
    <property type="entry name" value="ABC_TRANSPORTER_1"/>
    <property type="match status" value="2"/>
</dbReference>
<proteinExistence type="predicted"/>
<dbReference type="InterPro" id="IPR050173">
    <property type="entry name" value="ABC_transporter_C-like"/>
</dbReference>
<feature type="transmembrane region" description="Helical" evidence="8">
    <location>
        <begin position="689"/>
        <end position="710"/>
    </location>
</feature>
<evidence type="ECO:0000256" key="2">
    <source>
        <dbReference type="ARBA" id="ARBA00022448"/>
    </source>
</evidence>
<dbReference type="InterPro" id="IPR036640">
    <property type="entry name" value="ABC1_TM_sf"/>
</dbReference>
<dbReference type="GO" id="GO:0016887">
    <property type="term" value="F:ATP hydrolysis activity"/>
    <property type="evidence" value="ECO:0007669"/>
    <property type="project" value="InterPro"/>
</dbReference>
<dbReference type="SUPFAM" id="SSF52540">
    <property type="entry name" value="P-loop containing nucleoside triphosphate hydrolases"/>
    <property type="match status" value="2"/>
</dbReference>
<evidence type="ECO:0000256" key="8">
    <source>
        <dbReference type="SAM" id="Phobius"/>
    </source>
</evidence>
<feature type="transmembrane region" description="Helical" evidence="8">
    <location>
        <begin position="6"/>
        <end position="29"/>
    </location>
</feature>
<organism evidence="10 11">
    <name type="scientific">Coemansia aciculifera</name>
    <dbReference type="NCBI Taxonomy" id="417176"/>
    <lineage>
        <taxon>Eukaryota</taxon>
        <taxon>Fungi</taxon>
        <taxon>Fungi incertae sedis</taxon>
        <taxon>Zoopagomycota</taxon>
        <taxon>Kickxellomycotina</taxon>
        <taxon>Kickxellomycetes</taxon>
        <taxon>Kickxellales</taxon>
        <taxon>Kickxellaceae</taxon>
        <taxon>Coemansia</taxon>
    </lineage>
</organism>
<evidence type="ECO:0000256" key="7">
    <source>
        <dbReference type="ARBA" id="ARBA00023136"/>
    </source>
</evidence>
<comment type="subcellular location">
    <subcellularLocation>
        <location evidence="1">Membrane</location>
        <topology evidence="1">Multi-pass membrane protein</topology>
    </subcellularLocation>
</comment>
<feature type="domain" description="ABC transporter" evidence="9">
    <location>
        <begin position="431"/>
        <end position="654"/>
    </location>
</feature>
<dbReference type="InterPro" id="IPR027417">
    <property type="entry name" value="P-loop_NTPase"/>
</dbReference>
<comment type="caution">
    <text evidence="10">The sequence shown here is derived from an EMBL/GenBank/DDBJ whole genome shotgun (WGS) entry which is preliminary data.</text>
</comment>
<keyword evidence="6 8" id="KW-1133">Transmembrane helix</keyword>
<dbReference type="InterPro" id="IPR003439">
    <property type="entry name" value="ABC_transporter-like_ATP-bd"/>
</dbReference>
<dbReference type="InterPro" id="IPR017871">
    <property type="entry name" value="ABC_transporter-like_CS"/>
</dbReference>
<feature type="transmembrane region" description="Helical" evidence="8">
    <location>
        <begin position="885"/>
        <end position="905"/>
    </location>
</feature>
<feature type="transmembrane region" description="Helical" evidence="8">
    <location>
        <begin position="254"/>
        <end position="276"/>
    </location>
</feature>
<name>A0A9W8IIE3_9FUNG</name>
<dbReference type="Gene3D" id="3.40.50.300">
    <property type="entry name" value="P-loop containing nucleotide triphosphate hydrolases"/>
    <property type="match status" value="2"/>
</dbReference>
<feature type="domain" description="ABC transporter" evidence="9">
    <location>
        <begin position="1000"/>
        <end position="1257"/>
    </location>
</feature>
<reference evidence="10" key="1">
    <citation type="submission" date="2022-07" db="EMBL/GenBank/DDBJ databases">
        <title>Phylogenomic reconstructions and comparative analyses of Kickxellomycotina fungi.</title>
        <authorList>
            <person name="Reynolds N.K."/>
            <person name="Stajich J.E."/>
            <person name="Barry K."/>
            <person name="Grigoriev I.V."/>
            <person name="Crous P."/>
            <person name="Smith M.E."/>
        </authorList>
    </citation>
    <scope>NUCLEOTIDE SEQUENCE</scope>
    <source>
        <strain evidence="10">RSA 476</strain>
    </source>
</reference>
<dbReference type="PROSITE" id="PS50893">
    <property type="entry name" value="ABC_TRANSPORTER_2"/>
    <property type="match status" value="2"/>
</dbReference>
<dbReference type="SUPFAM" id="SSF90123">
    <property type="entry name" value="ABC transporter transmembrane region"/>
    <property type="match status" value="2"/>
</dbReference>
<dbReference type="CDD" id="cd03250">
    <property type="entry name" value="ABCC_MRP_domain1"/>
    <property type="match status" value="1"/>
</dbReference>
<sequence length="1268" mass="140778">MSTYLTTLGVGLVVDAVVACLAVLCLLTSKFSWYKVTSKRPATAAASFANVALLVTTSAIPTGRFAVSVAAALTLSMYSAASLSRGNLQACLHLARALSTAFNLPLLPLPVGATSAFTHLFIAWQFLDPGKKALIVRLVYDFLNIRGVALIMQGKRRPFTVEDIRDSAAEDEFCRQCKSICDDTTQRSQFSMRMQALINSKIQAVYVLSRGESIGIWMIHVRARDFVDKFDNLMSVFGTALAELLSAWVTASKIGWHALVPAAIVLVHALLSRMVANKIERLRMQSKRNEMPKFQEYFYSMLDNIRTIKFYAWEDVFQNVLWQSAELKNYAPPMVWRALQFGLDILGCATAEISAALAITSYINVAGTIGYIDIALLMESIRSLTTFTANVATFGTTLESYKRSTKRLQRYIEPETTRYIERIPIAGDLAVEFDECVFSWGVDTYSLAPITLQIKTGDFVTVVGRVGSGKSSFLSAICGEMPLTSGRGSVHGRIGYVEQKPWIMDATFRENVLMGADFDEAYFSQVVEACALAVDVRLFPSGDLTMIGANGVNLSGGQKVRLALARALYLRADIYVLDDLLAAVDTHVERHIVERVLAADGIIGHKTRILVTHAEHLVPLSDTVITFVDGVMSVVRQLPLALSTISIDTLDSKENISGSDSDTVNQKAGVAGMYAKPLEYRKIASMWSAIWRFITFSGYGTVAIVMAIQLTQTYALYYTQSLRTRLMTDGDPATMVQSLKYYLVVNALVTIGRHQINLFETWIRETVWTATLMAKMRKQVLDFILSMRLPILESLPSSAMVSATAQVVKSSPGLILLCGPLVALGYAIERWHGETTTKFRRLCREELNRPQEHIKDILTSNRELLRVHGVTGIYLDKANRLSSTVLNYILCISAIQGFLYLAMALCTELIKTTVLALSLWQQFYVSTPMSPGELDALTDLALGFFNRTYAVVALESLGENSIDQLSQYIAYMDGYQREQPRVIEGSRPLPTWPETGKIEFRRYSMRYRSDLDLTLNDLSFVVHSKEKIGIVGRTGAGKSSLTYALMRLVEADSGSIVIDGTDISTIGLYDLRSRISIIPQDPSLFEGTIRDNLDPTRQYTDDEVWAAINACQIANLLDTPTSKYIETPVTADDDGGGRSNGRWVEGTGLDKWIEYSGSNFSVGQRQLVSLCRALLWRRKILVLDEATANVDSETDRIMQSVIRQEFKDCTVLTIAHRLNTIMDSDRILVMDEGKVAEFDTPANLLARDSHFSKLVESMNLSQKQAQSL</sequence>
<evidence type="ECO:0000313" key="10">
    <source>
        <dbReference type="EMBL" id="KAJ2864727.1"/>
    </source>
</evidence>
<dbReference type="GO" id="GO:0005524">
    <property type="term" value="F:ATP binding"/>
    <property type="evidence" value="ECO:0007669"/>
    <property type="project" value="UniProtKB-KW"/>
</dbReference>
<evidence type="ECO:0000256" key="3">
    <source>
        <dbReference type="ARBA" id="ARBA00022692"/>
    </source>
</evidence>
<dbReference type="Proteomes" id="UP001140074">
    <property type="component" value="Unassembled WGS sequence"/>
</dbReference>
<dbReference type="CDD" id="cd03244">
    <property type="entry name" value="ABCC_MRP_domain2"/>
    <property type="match status" value="1"/>
</dbReference>
<dbReference type="InterPro" id="IPR003593">
    <property type="entry name" value="AAA+_ATPase"/>
</dbReference>
<keyword evidence="5" id="KW-0067">ATP-binding</keyword>
<evidence type="ECO:0000256" key="6">
    <source>
        <dbReference type="ARBA" id="ARBA00022989"/>
    </source>
</evidence>
<keyword evidence="4" id="KW-0547">Nucleotide-binding</keyword>
<dbReference type="GO" id="GO:0042626">
    <property type="term" value="F:ATPase-coupled transmembrane transporter activity"/>
    <property type="evidence" value="ECO:0007669"/>
    <property type="project" value="TreeGrafter"/>
</dbReference>
<feature type="transmembrane region" description="Helical" evidence="8">
    <location>
        <begin position="41"/>
        <end position="59"/>
    </location>
</feature>
<keyword evidence="3 8" id="KW-0812">Transmembrane</keyword>
<keyword evidence="11" id="KW-1185">Reference proteome</keyword>
<feature type="transmembrane region" description="Helical" evidence="8">
    <location>
        <begin position="65"/>
        <end position="83"/>
    </location>
</feature>
<gene>
    <name evidence="10" type="primary">ABCC3_2</name>
    <name evidence="10" type="ORF">GGH94_002727</name>
</gene>
<keyword evidence="7 8" id="KW-0472">Membrane</keyword>
<dbReference type="FunFam" id="3.40.50.300:FF:000997">
    <property type="entry name" value="Multidrug resistance-associated protein 1"/>
    <property type="match status" value="1"/>
</dbReference>
<evidence type="ECO:0000259" key="9">
    <source>
        <dbReference type="PROSITE" id="PS50893"/>
    </source>
</evidence>
<dbReference type="GO" id="GO:0016020">
    <property type="term" value="C:membrane"/>
    <property type="evidence" value="ECO:0007669"/>
    <property type="project" value="UniProtKB-SubCell"/>
</dbReference>
<evidence type="ECO:0000256" key="1">
    <source>
        <dbReference type="ARBA" id="ARBA00004141"/>
    </source>
</evidence>
<accession>A0A9W8IIE3</accession>
<evidence type="ECO:0000256" key="4">
    <source>
        <dbReference type="ARBA" id="ARBA00022741"/>
    </source>
</evidence>
<feature type="transmembrane region" description="Helical" evidence="8">
    <location>
        <begin position="230"/>
        <end position="248"/>
    </location>
</feature>
<feature type="transmembrane region" description="Helical" evidence="8">
    <location>
        <begin position="104"/>
        <end position="127"/>
    </location>
</feature>
<protein>
    <submittedName>
        <fullName evidence="10">Canalicular multispecific organic anion transporter 2</fullName>
    </submittedName>
</protein>
<dbReference type="PANTHER" id="PTHR24223">
    <property type="entry name" value="ATP-BINDING CASSETTE SUB-FAMILY C"/>
    <property type="match status" value="1"/>
</dbReference>
<dbReference type="Gene3D" id="1.20.1560.10">
    <property type="entry name" value="ABC transporter type 1, transmembrane domain"/>
    <property type="match status" value="1"/>
</dbReference>
<dbReference type="FunFam" id="3.40.50.300:FF:000565">
    <property type="entry name" value="ABC bile acid transporter"/>
    <property type="match status" value="1"/>
</dbReference>
<dbReference type="AlphaFoldDB" id="A0A9W8IIE3"/>